<dbReference type="InterPro" id="IPR028994">
    <property type="entry name" value="Integrin_alpha_N"/>
</dbReference>
<dbReference type="Pfam" id="PF13517">
    <property type="entry name" value="FG-GAP_3"/>
    <property type="match status" value="2"/>
</dbReference>
<keyword evidence="1 2" id="KW-0732">Signal</keyword>
<evidence type="ECO:0000256" key="2">
    <source>
        <dbReference type="SAM" id="SignalP"/>
    </source>
</evidence>
<name>A0A0U3HXJ1_9MICC</name>
<evidence type="ECO:0000313" key="5">
    <source>
        <dbReference type="Proteomes" id="UP000057181"/>
    </source>
</evidence>
<evidence type="ECO:0008006" key="7">
    <source>
        <dbReference type="Google" id="ProtNLM"/>
    </source>
</evidence>
<dbReference type="OrthoDB" id="9758772at2"/>
<dbReference type="PANTHER" id="PTHR46580">
    <property type="entry name" value="SENSOR KINASE-RELATED"/>
    <property type="match status" value="1"/>
</dbReference>
<evidence type="ECO:0000313" key="6">
    <source>
        <dbReference type="Proteomes" id="UP000321155"/>
    </source>
</evidence>
<feature type="signal peptide" evidence="2">
    <location>
        <begin position="1"/>
        <end position="31"/>
    </location>
</feature>
<dbReference type="KEGG" id="kfv:AS188_07595"/>
<dbReference type="Proteomes" id="UP000321155">
    <property type="component" value="Unassembled WGS sequence"/>
</dbReference>
<feature type="chain" id="PRO_5044547219" description="Esterase" evidence="2">
    <location>
        <begin position="32"/>
        <end position="408"/>
    </location>
</feature>
<dbReference type="Gene3D" id="2.130.10.130">
    <property type="entry name" value="Integrin alpha, N-terminal"/>
    <property type="match status" value="1"/>
</dbReference>
<evidence type="ECO:0000313" key="3">
    <source>
        <dbReference type="EMBL" id="ALU39639.1"/>
    </source>
</evidence>
<dbReference type="Proteomes" id="UP000057181">
    <property type="component" value="Chromosome"/>
</dbReference>
<dbReference type="InterPro" id="IPR013517">
    <property type="entry name" value="FG-GAP"/>
</dbReference>
<dbReference type="EMBL" id="CP013254">
    <property type="protein sequence ID" value="ALU39639.1"/>
    <property type="molecule type" value="Genomic_DNA"/>
</dbReference>
<dbReference type="SUPFAM" id="SSF69318">
    <property type="entry name" value="Integrin alpha N-terminal domain"/>
    <property type="match status" value="2"/>
</dbReference>
<organism evidence="3 5">
    <name type="scientific">Kocuria flava</name>
    <dbReference type="NCBI Taxonomy" id="446860"/>
    <lineage>
        <taxon>Bacteria</taxon>
        <taxon>Bacillati</taxon>
        <taxon>Actinomycetota</taxon>
        <taxon>Actinomycetes</taxon>
        <taxon>Micrococcales</taxon>
        <taxon>Micrococcaceae</taxon>
        <taxon>Kocuria</taxon>
    </lineage>
</organism>
<dbReference type="AlphaFoldDB" id="A0A0U3HXJ1"/>
<evidence type="ECO:0000256" key="1">
    <source>
        <dbReference type="ARBA" id="ARBA00022729"/>
    </source>
</evidence>
<accession>A0A0U3HXJ1</accession>
<dbReference type="STRING" id="446860.AS188_07595"/>
<proteinExistence type="predicted"/>
<keyword evidence="6" id="KW-1185">Reference proteome</keyword>
<dbReference type="RefSeq" id="WP_058858350.1">
    <property type="nucleotide sequence ID" value="NZ_BJZR01000028.1"/>
</dbReference>
<protein>
    <recommendedName>
        <fullName evidence="7">Esterase</fullName>
    </recommendedName>
</protein>
<sequence length="408" mass="42975">MQCSPQSKLITGAVAAALAVAGLGAATPAHAAAQPYFTYGQGWRVDQHVRELADVDGDGRADVVGFGDPGTFVAHGRADGTLAPPVLAIRDYGTGQGWSESQRTTGDVNGDGRDDLIGFGTKGVQVSYARADGSFTPAAQVVDDFGWVQGWTAERTPRHVADVNGDGIEDVVGFGYGGVRVAYGRANNSFTPAVLAIRDFGTAQGWRTDQHPREVTDVNDDGAADVVGFGAGGVWMSYGRADGTFTAPALEVRDFGVAQGWRVDRHPRTVGDVSGDGRADVVGFGDRGVMVAPSIPTLPRNINFYPSRLEAADFGVAQGWRVDRHPRHLADVTGDGIQDVVGFANAGTWAAFGGEESLQSPGQYNGEFGWDAGWTPERYPRLLGDVNGDGHEDVVGFGHSLTSVRLSP</sequence>
<dbReference type="EMBL" id="BJZR01000028">
    <property type="protein sequence ID" value="GEO92015.1"/>
    <property type="molecule type" value="Genomic_DNA"/>
</dbReference>
<reference evidence="4 6" key="2">
    <citation type="submission" date="2019-07" db="EMBL/GenBank/DDBJ databases">
        <title>Whole genome shotgun sequence of Kocuria flava NBRC 107626.</title>
        <authorList>
            <person name="Hosoyama A."/>
            <person name="Uohara A."/>
            <person name="Ohji S."/>
            <person name="Ichikawa N."/>
        </authorList>
    </citation>
    <scope>NUCLEOTIDE SEQUENCE [LARGE SCALE GENOMIC DNA]</scope>
    <source>
        <strain evidence="4 6">NBRC 107626</strain>
    </source>
</reference>
<dbReference type="Gene3D" id="2.40.128.340">
    <property type="match status" value="1"/>
</dbReference>
<reference evidence="3 5" key="1">
    <citation type="submission" date="2015-11" db="EMBL/GenBank/DDBJ databases">
        <title>Complete Genome Sequence of Kocuria flava strain HO-9041.</title>
        <authorList>
            <person name="Zhou M."/>
            <person name="Dai J."/>
        </authorList>
    </citation>
    <scope>NUCLEOTIDE SEQUENCE [LARGE SCALE GENOMIC DNA]</scope>
    <source>
        <strain evidence="3 5">HO-9041</strain>
    </source>
</reference>
<gene>
    <name evidence="3" type="ORF">AS188_07595</name>
    <name evidence="4" type="ORF">KFL01_13210</name>
</gene>
<evidence type="ECO:0000313" key="4">
    <source>
        <dbReference type="EMBL" id="GEO92015.1"/>
    </source>
</evidence>